<evidence type="ECO:0000313" key="4">
    <source>
        <dbReference type="EMBL" id="GGJ62696.1"/>
    </source>
</evidence>
<organism evidence="4 5">
    <name type="scientific">Streptomyces brasiliensis</name>
    <dbReference type="NCBI Taxonomy" id="1954"/>
    <lineage>
        <taxon>Bacteria</taxon>
        <taxon>Bacillati</taxon>
        <taxon>Actinomycetota</taxon>
        <taxon>Actinomycetes</taxon>
        <taxon>Kitasatosporales</taxon>
        <taxon>Streptomycetaceae</taxon>
        <taxon>Streptomyces</taxon>
    </lineage>
</organism>
<name>A0A917UJX1_9ACTN</name>
<evidence type="ECO:0000259" key="3">
    <source>
        <dbReference type="Pfam" id="PF17853"/>
    </source>
</evidence>
<evidence type="ECO:0000256" key="1">
    <source>
        <dbReference type="ARBA" id="ARBA00006754"/>
    </source>
</evidence>
<dbReference type="Pfam" id="PF17853">
    <property type="entry name" value="GGDEF_2"/>
    <property type="match status" value="1"/>
</dbReference>
<evidence type="ECO:0008006" key="6">
    <source>
        <dbReference type="Google" id="ProtNLM"/>
    </source>
</evidence>
<dbReference type="AlphaFoldDB" id="A0A917UJX1"/>
<dbReference type="InterPro" id="IPR042070">
    <property type="entry name" value="PucR_C-HTH_sf"/>
</dbReference>
<reference evidence="4" key="2">
    <citation type="submission" date="2020-09" db="EMBL/GenBank/DDBJ databases">
        <authorList>
            <person name="Sun Q."/>
            <person name="Ohkuma M."/>
        </authorList>
    </citation>
    <scope>NUCLEOTIDE SEQUENCE</scope>
    <source>
        <strain evidence="4">JCM 3086</strain>
    </source>
</reference>
<feature type="domain" description="CdaR GGDEF-like" evidence="3">
    <location>
        <begin position="135"/>
        <end position="252"/>
    </location>
</feature>
<reference evidence="4" key="1">
    <citation type="journal article" date="2014" name="Int. J. Syst. Evol. Microbiol.">
        <title>Complete genome sequence of Corynebacterium casei LMG S-19264T (=DSM 44701T), isolated from a smear-ripened cheese.</title>
        <authorList>
            <consortium name="US DOE Joint Genome Institute (JGI-PGF)"/>
            <person name="Walter F."/>
            <person name="Albersmeier A."/>
            <person name="Kalinowski J."/>
            <person name="Ruckert C."/>
        </authorList>
    </citation>
    <scope>NUCLEOTIDE SEQUENCE</scope>
    <source>
        <strain evidence="4">JCM 3086</strain>
    </source>
</reference>
<accession>A0A917UJX1</accession>
<dbReference type="Pfam" id="PF13556">
    <property type="entry name" value="HTH_30"/>
    <property type="match status" value="1"/>
</dbReference>
<dbReference type="InterPro" id="IPR041522">
    <property type="entry name" value="CdaR_GGDEF"/>
</dbReference>
<comment type="caution">
    <text evidence="4">The sequence shown here is derived from an EMBL/GenBank/DDBJ whole genome shotgun (WGS) entry which is preliminary data.</text>
</comment>
<evidence type="ECO:0000259" key="2">
    <source>
        <dbReference type="Pfam" id="PF13556"/>
    </source>
</evidence>
<dbReference type="InterPro" id="IPR025736">
    <property type="entry name" value="PucR_C-HTH_dom"/>
</dbReference>
<gene>
    <name evidence="4" type="ORF">GCM10010121_086640</name>
</gene>
<dbReference type="PANTHER" id="PTHR33744:SF17">
    <property type="entry name" value="CONSERVED PROTEIN"/>
    <property type="match status" value="1"/>
</dbReference>
<proteinExistence type="inferred from homology"/>
<dbReference type="Proteomes" id="UP000657574">
    <property type="component" value="Unassembled WGS sequence"/>
</dbReference>
<dbReference type="PANTHER" id="PTHR33744">
    <property type="entry name" value="CARBOHYDRATE DIACID REGULATOR"/>
    <property type="match status" value="1"/>
</dbReference>
<sequence>MDEVRRLSILRRQTTAEVIAFFREVGVQQATGAIRTPACPRLDMLPRVCIPIRHGGLLLGFLWFLDPDESMTDEEIANVSPTTTDLALALYRENLSGEIASQHETEAIRLLLADEPDARQHGALALLDEGALADDGPSIAMAAKLIMCPGERLDEPARIAVEQALLESRRWLRPRQAVHMSRYDHGVLLVRCKRRRTGVEVREIAARLNAGLQSAVRGLPSVSGAVVGVGQIRSGLAELRESYDEATLAVRVALQLPAVGPIARWSKLGIYRVLSQLTSEDIRSASVHPGLEKLLDNPLHLPLLETLETYLDLACSAGATAQQMNLHRTSLYYRLQRVEELADTSLKDGHERLSLHLALKVARLAGRYRPGADTGGVVEHAGTG</sequence>
<keyword evidence="5" id="KW-1185">Reference proteome</keyword>
<dbReference type="Gene3D" id="1.10.10.2840">
    <property type="entry name" value="PucR C-terminal helix-turn-helix domain"/>
    <property type="match status" value="1"/>
</dbReference>
<dbReference type="EMBL" id="BMQA01000073">
    <property type="protein sequence ID" value="GGJ62696.1"/>
    <property type="molecule type" value="Genomic_DNA"/>
</dbReference>
<feature type="domain" description="PucR C-terminal helix-turn-helix" evidence="2">
    <location>
        <begin position="303"/>
        <end position="361"/>
    </location>
</feature>
<evidence type="ECO:0000313" key="5">
    <source>
        <dbReference type="Proteomes" id="UP000657574"/>
    </source>
</evidence>
<comment type="similarity">
    <text evidence="1">Belongs to the CdaR family.</text>
</comment>
<dbReference type="InterPro" id="IPR051448">
    <property type="entry name" value="CdaR-like_regulators"/>
</dbReference>
<protein>
    <recommendedName>
        <fullName evidence="6">Transcriptional regulator</fullName>
    </recommendedName>
</protein>